<name>A0A0J1EL69_RHOIS</name>
<dbReference type="PATRIC" id="fig|595434.4.peg.1435"/>
<dbReference type="InterPro" id="IPR051829">
    <property type="entry name" value="Multiheme_Cytochr_ET"/>
</dbReference>
<dbReference type="PANTHER" id="PTHR35038:SF8">
    <property type="entry name" value="C-TYPE POLYHEME CYTOCHROME OMCC"/>
    <property type="match status" value="1"/>
</dbReference>
<gene>
    <name evidence="2" type="ORF">RISK_001500</name>
</gene>
<keyword evidence="1" id="KW-0732">Signal</keyword>
<dbReference type="InterPro" id="IPR019734">
    <property type="entry name" value="TPR_rpt"/>
</dbReference>
<accession>A0A0J1EL69</accession>
<dbReference type="Gene3D" id="1.10.1130.10">
    <property type="entry name" value="Flavocytochrome C3, Chain A"/>
    <property type="match status" value="1"/>
</dbReference>
<dbReference type="STRING" id="595434.RISK_001500"/>
<proteinExistence type="predicted"/>
<dbReference type="Proteomes" id="UP000036367">
    <property type="component" value="Unassembled WGS sequence"/>
</dbReference>
<keyword evidence="3" id="KW-1185">Reference proteome</keyword>
<evidence type="ECO:0000256" key="1">
    <source>
        <dbReference type="ARBA" id="ARBA00022729"/>
    </source>
</evidence>
<evidence type="ECO:0000313" key="3">
    <source>
        <dbReference type="Proteomes" id="UP000036367"/>
    </source>
</evidence>
<dbReference type="InterPro" id="IPR036280">
    <property type="entry name" value="Multihaem_cyt_sf"/>
</dbReference>
<dbReference type="SUPFAM" id="SSF48452">
    <property type="entry name" value="TPR-like"/>
    <property type="match status" value="1"/>
</dbReference>
<sequence length="615" mass="68753">MLHNAVGSQACVACHPHRAESFFETTHAESLRLVDAKVEPELQSFFHEPSSQQMKVVRDGERIRHQSWQELPQTDYVMPLSDHPVELVMGSGTFAKSYLIRDGDALLQAPLSHYTEQGEYDMSPGYDSPSHLGFSRQVTDDCLFCHAGSLSRVDGNRSVSVLHELAIGCERCHGGGQQHVDLANQLSANSTDLTDLDAAHDWAIVHPHELGRDSLESLCAQCHLQGDVQMFVRGADSWSFHPGEDLAATRLVYKVGPTEKESASTSFVGHFGQMHASECYLGSESLTCVTCHDPHQRVDDANRESIHRDHCLSCHDNLDCGEKLNIRMTTNENSCHQCHMPRSETEVPHVSITDHRIAVPSEQADNDAPAEMATETPVTELPDVVALLDRSPDGSWQRELNEATAIGQWLWMGSNPRYDNTTVFDLATQRLRSAIQTAETSKSDSSVAHVSLVEAKTRLASLLDRVLLFPDKDRSEADEKRLRKESQTLMQWVLSEEKQPTPELQVALESLANAAAAEEQHLKAYHLYQRLIKLRRHPADHYNLGLACGKLRRFGEAEQAFMESIRIQPTYPLPYASLARLYQTIDPRAASNYMQLSQRLRVVQQGDVNVGRASQ</sequence>
<dbReference type="AlphaFoldDB" id="A0A0J1EL69"/>
<dbReference type="SMART" id="SM00028">
    <property type="entry name" value="TPR"/>
    <property type="match status" value="1"/>
</dbReference>
<dbReference type="InterPro" id="IPR011990">
    <property type="entry name" value="TPR-like_helical_dom_sf"/>
</dbReference>
<reference evidence="2" key="1">
    <citation type="submission" date="2015-05" db="EMBL/GenBank/DDBJ databases">
        <title>Permanent draft genome of Rhodopirellula islandicus K833.</title>
        <authorList>
            <person name="Kizina J."/>
            <person name="Richter M."/>
            <person name="Glockner F.O."/>
            <person name="Harder J."/>
        </authorList>
    </citation>
    <scope>NUCLEOTIDE SEQUENCE [LARGE SCALE GENOMIC DNA]</scope>
    <source>
        <strain evidence="2">K833</strain>
    </source>
</reference>
<protein>
    <submittedName>
        <fullName evidence="2">TPR domain protein</fullName>
    </submittedName>
</protein>
<dbReference type="EMBL" id="LECT01000015">
    <property type="protein sequence ID" value="KLU06289.1"/>
    <property type="molecule type" value="Genomic_DNA"/>
</dbReference>
<dbReference type="Gene3D" id="1.25.40.10">
    <property type="entry name" value="Tetratricopeptide repeat domain"/>
    <property type="match status" value="1"/>
</dbReference>
<dbReference type="PANTHER" id="PTHR35038">
    <property type="entry name" value="DISSIMILATORY SULFITE REDUCTASE SIRA"/>
    <property type="match status" value="1"/>
</dbReference>
<organism evidence="2 3">
    <name type="scientific">Rhodopirellula islandica</name>
    <dbReference type="NCBI Taxonomy" id="595434"/>
    <lineage>
        <taxon>Bacteria</taxon>
        <taxon>Pseudomonadati</taxon>
        <taxon>Planctomycetota</taxon>
        <taxon>Planctomycetia</taxon>
        <taxon>Pirellulales</taxon>
        <taxon>Pirellulaceae</taxon>
        <taxon>Rhodopirellula</taxon>
    </lineage>
</organism>
<dbReference type="SUPFAM" id="SSF48695">
    <property type="entry name" value="Multiheme cytochromes"/>
    <property type="match status" value="1"/>
</dbReference>
<evidence type="ECO:0000313" key="2">
    <source>
        <dbReference type="EMBL" id="KLU06289.1"/>
    </source>
</evidence>
<comment type="caution">
    <text evidence="2">The sequence shown here is derived from an EMBL/GenBank/DDBJ whole genome shotgun (WGS) entry which is preliminary data.</text>
</comment>